<dbReference type="Pfam" id="PF13439">
    <property type="entry name" value="Glyco_transf_4"/>
    <property type="match status" value="1"/>
</dbReference>
<dbReference type="InterPro" id="IPR001296">
    <property type="entry name" value="Glyco_trans_1"/>
</dbReference>
<dbReference type="SUPFAM" id="SSF53756">
    <property type="entry name" value="UDP-Glycosyltransferase/glycogen phosphorylase"/>
    <property type="match status" value="1"/>
</dbReference>
<name>A0ABU5IW97_9BACI</name>
<evidence type="ECO:0000259" key="1">
    <source>
        <dbReference type="Pfam" id="PF00534"/>
    </source>
</evidence>
<accession>A0ABU5IW97</accession>
<protein>
    <submittedName>
        <fullName evidence="3">Glycosyltransferase family 4 protein</fullName>
        <ecNumber evidence="3">2.4.-.-</ecNumber>
    </submittedName>
</protein>
<dbReference type="EC" id="2.4.-.-" evidence="3"/>
<sequence length="381" mass="43632">MKIAIISPGLYSVPPVIGTSVEHVIQHVAERLKKNNHVIVYTKKCPQYPESTSEGNLLYKRFRFYSPSLYLQQVIKHIQEVKPSVIIIENRPSYVMQLKRACPKIPIVLNMHSDAFSLPPHIHKEDMIEVSRNVDALITNSKAMETYFTDKYPDFKEKSHGIHLGIDTTPYEKAGTEIEEIRRWREKLGLSSEDPTLLFAGRIIERKGVHLLLEIMPALIEKIPRLKLLITGSPKYGQNIDTSYMKKIRAMTEPISNHIVFTDFVKPNHMPYIYQLADIVVTPSILNEAFCLVNLEAMASMKPVISTNNGGIPEVVKHGETGIIIPLEHPKEDLYHSILSLLESNSLRERFSKNSFERAKEFSWERTAIQYLHVFKGLTTF</sequence>
<dbReference type="Proteomes" id="UP001290455">
    <property type="component" value="Unassembled WGS sequence"/>
</dbReference>
<proteinExistence type="predicted"/>
<comment type="caution">
    <text evidence="3">The sequence shown here is derived from an EMBL/GenBank/DDBJ whole genome shotgun (WGS) entry which is preliminary data.</text>
</comment>
<dbReference type="RefSeq" id="WP_322445707.1">
    <property type="nucleotide sequence ID" value="NZ_JAXOFX010000003.1"/>
</dbReference>
<dbReference type="InterPro" id="IPR050194">
    <property type="entry name" value="Glycosyltransferase_grp1"/>
</dbReference>
<dbReference type="InterPro" id="IPR028098">
    <property type="entry name" value="Glyco_trans_4-like_N"/>
</dbReference>
<dbReference type="PANTHER" id="PTHR45947:SF3">
    <property type="entry name" value="SULFOQUINOVOSYL TRANSFERASE SQD2"/>
    <property type="match status" value="1"/>
</dbReference>
<feature type="domain" description="Glycosyl transferase family 1" evidence="1">
    <location>
        <begin position="182"/>
        <end position="357"/>
    </location>
</feature>
<dbReference type="Pfam" id="PF00534">
    <property type="entry name" value="Glycos_transf_1"/>
    <property type="match status" value="1"/>
</dbReference>
<dbReference type="Gene3D" id="3.40.50.2000">
    <property type="entry name" value="Glycogen Phosphorylase B"/>
    <property type="match status" value="2"/>
</dbReference>
<gene>
    <name evidence="3" type="ORF">SM124_06590</name>
</gene>
<dbReference type="EMBL" id="JAXOFX010000003">
    <property type="protein sequence ID" value="MDZ5471412.1"/>
    <property type="molecule type" value="Genomic_DNA"/>
</dbReference>
<evidence type="ECO:0000259" key="2">
    <source>
        <dbReference type="Pfam" id="PF13439"/>
    </source>
</evidence>
<dbReference type="CDD" id="cd03801">
    <property type="entry name" value="GT4_PimA-like"/>
    <property type="match status" value="1"/>
</dbReference>
<keyword evidence="3" id="KW-0808">Transferase</keyword>
<reference evidence="3 4" key="1">
    <citation type="submission" date="2023-11" db="EMBL/GenBank/DDBJ databases">
        <title>Bacillus jintuensis, isolated from a mudflat on the Beibu Gulf coast.</title>
        <authorList>
            <person name="Li M."/>
        </authorList>
    </citation>
    <scope>NUCLEOTIDE SEQUENCE [LARGE SCALE GENOMIC DNA]</scope>
    <source>
        <strain evidence="3 4">31A1R</strain>
    </source>
</reference>
<evidence type="ECO:0000313" key="3">
    <source>
        <dbReference type="EMBL" id="MDZ5471412.1"/>
    </source>
</evidence>
<keyword evidence="3" id="KW-0328">Glycosyltransferase</keyword>
<keyword evidence="4" id="KW-1185">Reference proteome</keyword>
<feature type="domain" description="Glycosyltransferase subfamily 4-like N-terminal" evidence="2">
    <location>
        <begin position="21"/>
        <end position="169"/>
    </location>
</feature>
<evidence type="ECO:0000313" key="4">
    <source>
        <dbReference type="Proteomes" id="UP001290455"/>
    </source>
</evidence>
<dbReference type="PANTHER" id="PTHR45947">
    <property type="entry name" value="SULFOQUINOVOSYL TRANSFERASE SQD2"/>
    <property type="match status" value="1"/>
</dbReference>
<organism evidence="3 4">
    <name type="scientific">Robertmurraya mangrovi</name>
    <dbReference type="NCBI Taxonomy" id="3098077"/>
    <lineage>
        <taxon>Bacteria</taxon>
        <taxon>Bacillati</taxon>
        <taxon>Bacillota</taxon>
        <taxon>Bacilli</taxon>
        <taxon>Bacillales</taxon>
        <taxon>Bacillaceae</taxon>
        <taxon>Robertmurraya</taxon>
    </lineage>
</organism>
<dbReference type="GO" id="GO:0016757">
    <property type="term" value="F:glycosyltransferase activity"/>
    <property type="evidence" value="ECO:0007669"/>
    <property type="project" value="UniProtKB-KW"/>
</dbReference>